<dbReference type="GeneID" id="24142141"/>
<evidence type="ECO:0000313" key="4">
    <source>
        <dbReference type="Proteomes" id="UP000030745"/>
    </source>
</evidence>
<dbReference type="Proteomes" id="UP000030745">
    <property type="component" value="Unassembled WGS sequence"/>
</dbReference>
<name>A0A067BT91_SAPPC</name>
<accession>A0A067BT91</accession>
<dbReference type="AlphaFoldDB" id="A0A067BT91"/>
<feature type="coiled-coil region" evidence="1">
    <location>
        <begin position="307"/>
        <end position="334"/>
    </location>
</feature>
<dbReference type="Pfam" id="PF11397">
    <property type="entry name" value="GlcNAc"/>
    <property type="match status" value="1"/>
</dbReference>
<dbReference type="InterPro" id="IPR021067">
    <property type="entry name" value="Glycosyltransferase"/>
</dbReference>
<keyword evidence="2" id="KW-0812">Transmembrane</keyword>
<dbReference type="PANTHER" id="PTHR34496:SF6">
    <property type="entry name" value="GLYCOSYLTRANSFERASE 2-LIKE DOMAIN-CONTAINING PROTEIN"/>
    <property type="match status" value="1"/>
</dbReference>
<dbReference type="PANTHER" id="PTHR34496">
    <property type="entry name" value="GLCNAC TRANSFERASE-RELATED"/>
    <property type="match status" value="1"/>
</dbReference>
<proteinExistence type="predicted"/>
<evidence type="ECO:0000313" key="3">
    <source>
        <dbReference type="EMBL" id="KDO20050.1"/>
    </source>
</evidence>
<protein>
    <submittedName>
        <fullName evidence="3">Uncharacterized protein</fullName>
    </submittedName>
</protein>
<dbReference type="VEuPathDB" id="FungiDB:SPRG_21386"/>
<gene>
    <name evidence="3" type="ORF">SPRG_21386</name>
</gene>
<keyword evidence="2" id="KW-0472">Membrane</keyword>
<evidence type="ECO:0000256" key="2">
    <source>
        <dbReference type="SAM" id="Phobius"/>
    </source>
</evidence>
<keyword evidence="2" id="KW-1133">Transmembrane helix</keyword>
<organism evidence="3 4">
    <name type="scientific">Saprolegnia parasitica (strain CBS 223.65)</name>
    <dbReference type="NCBI Taxonomy" id="695850"/>
    <lineage>
        <taxon>Eukaryota</taxon>
        <taxon>Sar</taxon>
        <taxon>Stramenopiles</taxon>
        <taxon>Oomycota</taxon>
        <taxon>Saprolegniomycetes</taxon>
        <taxon>Saprolegniales</taxon>
        <taxon>Saprolegniaceae</taxon>
        <taxon>Saprolegnia</taxon>
    </lineage>
</organism>
<dbReference type="OrthoDB" id="10419037at2759"/>
<dbReference type="RefSeq" id="XP_012209241.1">
    <property type="nucleotide sequence ID" value="XM_012353851.1"/>
</dbReference>
<sequence>MSSSFVWDLKNSSGFVHGQRYTLDPASQHVPLNATQRALRPPRPIVPANYETFIGLPSYRDGNRCGFTLFTALSRASRPESLVIGVVDQTRAGDVACVDAYCQLAAAHWPTDTTCRYQDRIRVDARDADASTGPIAARVRLNALIQDEAFCLLTDAHMQFLPNWDDELVADWTRTENEMAVLSVYPRGFEWIGPNLTPPVTQTRHICYFEHPAPAIVPIYSSILLDNSSTPQLGAFVGAGFQFSKCHAQTRVPLDARLRWVFLGEEFLRSMQLWTHGYDIYSPSRQGHVVFHDENRIGHNGTFFENVDRAREDAVDLDARAMELELSMNRIRQQAHLPLMGAADETDVETYYPKDLVRSVDAYLAFVGVSNTDVTKEQSPCDQLHWVPYTDPAPIQALVPGYAMVDMQRNNETASVHVPYTNPAPIQVPVPGDETVAMQHNDTVDMQRKNDAASVCLVAVVVVVALAAVVGGCVRRCRRQAVAYTRVATEGEDDTCALKRV</sequence>
<keyword evidence="1" id="KW-0175">Coiled coil</keyword>
<reference evidence="3 4" key="1">
    <citation type="journal article" date="2013" name="PLoS Genet.">
        <title>Distinctive expansion of potential virulence genes in the genome of the oomycete fish pathogen Saprolegnia parasitica.</title>
        <authorList>
            <person name="Jiang R.H."/>
            <person name="de Bruijn I."/>
            <person name="Haas B.J."/>
            <person name="Belmonte R."/>
            <person name="Lobach L."/>
            <person name="Christie J."/>
            <person name="van den Ackerveken G."/>
            <person name="Bottin A."/>
            <person name="Bulone V."/>
            <person name="Diaz-Moreno S.M."/>
            <person name="Dumas B."/>
            <person name="Fan L."/>
            <person name="Gaulin E."/>
            <person name="Govers F."/>
            <person name="Grenville-Briggs L.J."/>
            <person name="Horner N.R."/>
            <person name="Levin J.Z."/>
            <person name="Mammella M."/>
            <person name="Meijer H.J."/>
            <person name="Morris P."/>
            <person name="Nusbaum C."/>
            <person name="Oome S."/>
            <person name="Phillips A.J."/>
            <person name="van Rooyen D."/>
            <person name="Rzeszutek E."/>
            <person name="Saraiva M."/>
            <person name="Secombes C.J."/>
            <person name="Seidl M.F."/>
            <person name="Snel B."/>
            <person name="Stassen J.H."/>
            <person name="Sykes S."/>
            <person name="Tripathy S."/>
            <person name="van den Berg H."/>
            <person name="Vega-Arreguin J.C."/>
            <person name="Wawra S."/>
            <person name="Young S.K."/>
            <person name="Zeng Q."/>
            <person name="Dieguez-Uribeondo J."/>
            <person name="Russ C."/>
            <person name="Tyler B.M."/>
            <person name="van West P."/>
        </authorList>
    </citation>
    <scope>NUCLEOTIDE SEQUENCE [LARGE SCALE GENOMIC DNA]</scope>
    <source>
        <strain evidence="3 4">CBS 223.65</strain>
    </source>
</reference>
<dbReference type="KEGG" id="spar:SPRG_21386"/>
<feature type="transmembrane region" description="Helical" evidence="2">
    <location>
        <begin position="452"/>
        <end position="474"/>
    </location>
</feature>
<evidence type="ECO:0000256" key="1">
    <source>
        <dbReference type="SAM" id="Coils"/>
    </source>
</evidence>
<dbReference type="EMBL" id="KK583325">
    <property type="protein sequence ID" value="KDO20050.1"/>
    <property type="molecule type" value="Genomic_DNA"/>
</dbReference>
<keyword evidence="4" id="KW-1185">Reference proteome</keyword>